<dbReference type="Proteomes" id="UP001162483">
    <property type="component" value="Unassembled WGS sequence"/>
</dbReference>
<organism evidence="1 2">
    <name type="scientific">Staurois parvus</name>
    <dbReference type="NCBI Taxonomy" id="386267"/>
    <lineage>
        <taxon>Eukaryota</taxon>
        <taxon>Metazoa</taxon>
        <taxon>Chordata</taxon>
        <taxon>Craniata</taxon>
        <taxon>Vertebrata</taxon>
        <taxon>Euteleostomi</taxon>
        <taxon>Amphibia</taxon>
        <taxon>Batrachia</taxon>
        <taxon>Anura</taxon>
        <taxon>Neobatrachia</taxon>
        <taxon>Ranoidea</taxon>
        <taxon>Ranidae</taxon>
        <taxon>Staurois</taxon>
    </lineage>
</organism>
<gene>
    <name evidence="1" type="ORF">SPARVUS_LOCUS15719748</name>
</gene>
<evidence type="ECO:0000313" key="1">
    <source>
        <dbReference type="EMBL" id="CAI9618731.1"/>
    </source>
</evidence>
<proteinExistence type="predicted"/>
<protein>
    <submittedName>
        <fullName evidence="1">Uncharacterized protein</fullName>
    </submittedName>
</protein>
<feature type="non-terminal residue" evidence="1">
    <location>
        <position position="1"/>
    </location>
</feature>
<reference evidence="1" key="1">
    <citation type="submission" date="2023-05" db="EMBL/GenBank/DDBJ databases">
        <authorList>
            <person name="Stuckert A."/>
        </authorList>
    </citation>
    <scope>NUCLEOTIDE SEQUENCE</scope>
</reference>
<evidence type="ECO:0000313" key="2">
    <source>
        <dbReference type="Proteomes" id="UP001162483"/>
    </source>
</evidence>
<accession>A0ABN9HAA0</accession>
<comment type="caution">
    <text evidence="1">The sequence shown here is derived from an EMBL/GenBank/DDBJ whole genome shotgun (WGS) entry which is preliminary data.</text>
</comment>
<keyword evidence="2" id="KW-1185">Reference proteome</keyword>
<sequence>GHFYPLPAQDNFQLSVLLHLTMTIVRSCNTVTIYNFYNFFTQIELFFGGI</sequence>
<dbReference type="EMBL" id="CATNWA010020512">
    <property type="protein sequence ID" value="CAI9618731.1"/>
    <property type="molecule type" value="Genomic_DNA"/>
</dbReference>
<name>A0ABN9HAA0_9NEOB</name>